<evidence type="ECO:0000256" key="1">
    <source>
        <dbReference type="ARBA" id="ARBA00022603"/>
    </source>
</evidence>
<dbReference type="CDD" id="cd02440">
    <property type="entry name" value="AdoMet_MTases"/>
    <property type="match status" value="1"/>
</dbReference>
<dbReference type="InterPro" id="IPR040758">
    <property type="entry name" value="PrmC_N"/>
</dbReference>
<dbReference type="Pfam" id="PF13847">
    <property type="entry name" value="Methyltransf_31"/>
    <property type="match status" value="1"/>
</dbReference>
<keyword evidence="8" id="KW-1185">Reference proteome</keyword>
<dbReference type="Gene3D" id="3.40.50.150">
    <property type="entry name" value="Vaccinia Virus protein VP39"/>
    <property type="match status" value="1"/>
</dbReference>
<comment type="catalytic activity">
    <reaction evidence="4">
        <text>L-glutaminyl-[peptide chain release factor] + S-adenosyl-L-methionine = N(5)-methyl-L-glutaminyl-[peptide chain release factor] + S-adenosyl-L-homocysteine + H(+)</text>
        <dbReference type="Rhea" id="RHEA:42896"/>
        <dbReference type="Rhea" id="RHEA-COMP:10271"/>
        <dbReference type="Rhea" id="RHEA-COMP:10272"/>
        <dbReference type="ChEBI" id="CHEBI:15378"/>
        <dbReference type="ChEBI" id="CHEBI:30011"/>
        <dbReference type="ChEBI" id="CHEBI:57856"/>
        <dbReference type="ChEBI" id="CHEBI:59789"/>
        <dbReference type="ChEBI" id="CHEBI:61891"/>
        <dbReference type="EC" id="2.1.1.297"/>
    </reaction>
</comment>
<feature type="binding site" evidence="4">
    <location>
        <position position="148"/>
    </location>
    <ligand>
        <name>S-adenosyl-L-methionine</name>
        <dbReference type="ChEBI" id="CHEBI:59789"/>
    </ligand>
</feature>
<dbReference type="Pfam" id="PF17827">
    <property type="entry name" value="PrmC_N"/>
    <property type="match status" value="1"/>
</dbReference>
<dbReference type="GO" id="GO:0003676">
    <property type="term" value="F:nucleic acid binding"/>
    <property type="evidence" value="ECO:0007669"/>
    <property type="project" value="InterPro"/>
</dbReference>
<protein>
    <recommendedName>
        <fullName evidence="4">Release factor glutamine methyltransferase</fullName>
        <shortName evidence="4">RF MTase</shortName>
        <ecNumber evidence="4">2.1.1.297</ecNumber>
    </recommendedName>
    <alternativeName>
        <fullName evidence="4">N5-glutamine methyltransferase PrmC</fullName>
    </alternativeName>
    <alternativeName>
        <fullName evidence="4">Protein-(glutamine-N5) MTase PrmC</fullName>
    </alternativeName>
    <alternativeName>
        <fullName evidence="4">Protein-glutamine N-methyltransferase PrmC</fullName>
    </alternativeName>
</protein>
<evidence type="ECO:0000256" key="4">
    <source>
        <dbReference type="HAMAP-Rule" id="MF_02126"/>
    </source>
</evidence>
<dbReference type="InterPro" id="IPR029063">
    <property type="entry name" value="SAM-dependent_MTases_sf"/>
</dbReference>
<dbReference type="EMBL" id="WXYO01000007">
    <property type="protein sequence ID" value="NAS13369.1"/>
    <property type="molecule type" value="Genomic_DNA"/>
</dbReference>
<dbReference type="InterPro" id="IPR004556">
    <property type="entry name" value="HemK-like"/>
</dbReference>
<feature type="domain" description="Methyltransferase" evidence="5">
    <location>
        <begin position="117"/>
        <end position="250"/>
    </location>
</feature>
<dbReference type="HAMAP" id="MF_02126">
    <property type="entry name" value="RF_methyltr_PrmC"/>
    <property type="match status" value="1"/>
</dbReference>
<evidence type="ECO:0000256" key="2">
    <source>
        <dbReference type="ARBA" id="ARBA00022679"/>
    </source>
</evidence>
<dbReference type="NCBIfam" id="TIGR00536">
    <property type="entry name" value="hemK_fam"/>
    <property type="match status" value="1"/>
</dbReference>
<reference evidence="7 8" key="1">
    <citation type="submission" date="2020-01" db="EMBL/GenBank/DDBJ databases">
        <title>Bacteria diversity of Porities sp.</title>
        <authorList>
            <person name="Wang G."/>
        </authorList>
    </citation>
    <scope>NUCLEOTIDE SEQUENCE [LARGE SCALE GENOMIC DNA]</scope>
    <source>
        <strain evidence="7 8">R33</strain>
    </source>
</reference>
<keyword evidence="1 4" id="KW-0489">Methyltransferase</keyword>
<dbReference type="GO" id="GO:0032259">
    <property type="term" value="P:methylation"/>
    <property type="evidence" value="ECO:0007669"/>
    <property type="project" value="UniProtKB-KW"/>
</dbReference>
<name>A0A6L9EGI8_9FLAO</name>
<feature type="binding site" evidence="4">
    <location>
        <begin position="191"/>
        <end position="194"/>
    </location>
    <ligand>
        <name>substrate</name>
    </ligand>
</feature>
<dbReference type="Gene3D" id="1.10.8.10">
    <property type="entry name" value="DNA helicase RuvA subunit, C-terminal domain"/>
    <property type="match status" value="1"/>
</dbReference>
<evidence type="ECO:0000313" key="8">
    <source>
        <dbReference type="Proteomes" id="UP000475249"/>
    </source>
</evidence>
<dbReference type="RefSeq" id="WP_161436417.1">
    <property type="nucleotide sequence ID" value="NZ_WXYO01000007.1"/>
</dbReference>
<feature type="domain" description="Release factor glutamine methyltransferase N-terminal" evidence="6">
    <location>
        <begin position="28"/>
        <end position="76"/>
    </location>
</feature>
<organism evidence="7 8">
    <name type="scientific">Poritiphilus flavus</name>
    <dbReference type="NCBI Taxonomy" id="2697053"/>
    <lineage>
        <taxon>Bacteria</taxon>
        <taxon>Pseudomonadati</taxon>
        <taxon>Bacteroidota</taxon>
        <taxon>Flavobacteriia</taxon>
        <taxon>Flavobacteriales</taxon>
        <taxon>Flavobacteriaceae</taxon>
        <taxon>Poritiphilus</taxon>
    </lineage>
</organism>
<dbReference type="InterPro" id="IPR025714">
    <property type="entry name" value="Methyltranfer_dom"/>
</dbReference>
<sequence>MQLKQIKDIFHSELDAIYTKEEVDHFFYWVIEHYLGLERFVLVLNPLVSVSREEEQPLFEALAGLKQEKPIQYILGSTHFMDMEFAVNGSVLIPRPETEELLRWILEDVKADGLDGEDLNIIDVGTGSGCIAVVLAKELPQAAVYGIDVSSEALSVAGQNAGRHEVKVSLMEMDIASVPDDLVQFDIIVSNPPYVRYSEKESMRKNVKDYEPALALFVKDDDPLYFYKKILDFTRDNLKPGGRLYFEINQYLAEETKQLLQQHNFSEIELRKDSFGNYRMLKAIKPRN</sequence>
<evidence type="ECO:0000313" key="7">
    <source>
        <dbReference type="EMBL" id="NAS13369.1"/>
    </source>
</evidence>
<dbReference type="EC" id="2.1.1.297" evidence="4"/>
<feature type="binding site" evidence="4">
    <location>
        <begin position="125"/>
        <end position="129"/>
    </location>
    <ligand>
        <name>S-adenosyl-L-methionine</name>
        <dbReference type="ChEBI" id="CHEBI:59789"/>
    </ligand>
</feature>
<dbReference type="PROSITE" id="PS00092">
    <property type="entry name" value="N6_MTASE"/>
    <property type="match status" value="1"/>
</dbReference>
<dbReference type="Proteomes" id="UP000475249">
    <property type="component" value="Unassembled WGS sequence"/>
</dbReference>
<comment type="caution">
    <text evidence="4">Lacks conserved residue(s) required for the propagation of feature annotation.</text>
</comment>
<keyword evidence="3 4" id="KW-0949">S-adenosyl-L-methionine</keyword>
<dbReference type="PANTHER" id="PTHR18895">
    <property type="entry name" value="HEMK METHYLTRANSFERASE"/>
    <property type="match status" value="1"/>
</dbReference>
<evidence type="ECO:0000259" key="5">
    <source>
        <dbReference type="Pfam" id="PF13847"/>
    </source>
</evidence>
<dbReference type="PANTHER" id="PTHR18895:SF74">
    <property type="entry name" value="MTRF1L RELEASE FACTOR GLUTAMINE METHYLTRANSFERASE"/>
    <property type="match status" value="1"/>
</dbReference>
<proteinExistence type="inferred from homology"/>
<accession>A0A6L9EGI8</accession>
<dbReference type="NCBIfam" id="TIGR03534">
    <property type="entry name" value="RF_mod_PrmC"/>
    <property type="match status" value="1"/>
</dbReference>
<keyword evidence="2 4" id="KW-0808">Transferase</keyword>
<dbReference type="InterPro" id="IPR002052">
    <property type="entry name" value="DNA_methylase_N6_adenine_CS"/>
</dbReference>
<evidence type="ECO:0000259" key="6">
    <source>
        <dbReference type="Pfam" id="PF17827"/>
    </source>
</evidence>
<dbReference type="GO" id="GO:0102559">
    <property type="term" value="F:peptide chain release factor N(5)-glutamine methyltransferase activity"/>
    <property type="evidence" value="ECO:0007669"/>
    <property type="project" value="UniProtKB-EC"/>
</dbReference>
<dbReference type="InterPro" id="IPR019874">
    <property type="entry name" value="RF_methyltr_PrmC"/>
</dbReference>
<gene>
    <name evidence="4 7" type="primary">prmC</name>
    <name evidence="7" type="ORF">GTQ38_15255</name>
</gene>
<comment type="caution">
    <text evidence="7">The sequence shown here is derived from an EMBL/GenBank/DDBJ whole genome shotgun (WGS) entry which is preliminary data.</text>
</comment>
<dbReference type="SUPFAM" id="SSF53335">
    <property type="entry name" value="S-adenosyl-L-methionine-dependent methyltransferases"/>
    <property type="match status" value="1"/>
</dbReference>
<dbReference type="InterPro" id="IPR050320">
    <property type="entry name" value="N5-glutamine_MTase"/>
</dbReference>
<comment type="similarity">
    <text evidence="4">Belongs to the protein N5-glutamine methyltransferase family. PrmC subfamily.</text>
</comment>
<dbReference type="AlphaFoldDB" id="A0A6L9EGI8"/>
<feature type="binding site" evidence="4">
    <location>
        <position position="191"/>
    </location>
    <ligand>
        <name>S-adenosyl-L-methionine</name>
        <dbReference type="ChEBI" id="CHEBI:59789"/>
    </ligand>
</feature>
<comment type="function">
    <text evidence="4">Methylates the class 1 translation termination release factors RF1/PrfA and RF2/PrfB on the glutamine residue of the universally conserved GGQ motif.</text>
</comment>
<evidence type="ECO:0000256" key="3">
    <source>
        <dbReference type="ARBA" id="ARBA00022691"/>
    </source>
</evidence>